<evidence type="ECO:0000256" key="9">
    <source>
        <dbReference type="ARBA" id="ARBA00023163"/>
    </source>
</evidence>
<keyword evidence="4" id="KW-0479">Metal-binding</keyword>
<evidence type="ECO:0000256" key="5">
    <source>
        <dbReference type="ARBA" id="ARBA00022914"/>
    </source>
</evidence>
<comment type="caution">
    <text evidence="12">The sequence shown here is derived from an EMBL/GenBank/DDBJ whole genome shotgun (WGS) entry which is preliminary data.</text>
</comment>
<dbReference type="PANTHER" id="PTHR30204">
    <property type="entry name" value="REDOX-CYCLING DRUG-SENSING TRANSCRIPTIONAL ACTIVATOR SOXR"/>
    <property type="match status" value="1"/>
</dbReference>
<keyword evidence="5" id="KW-0476">Mercury</keyword>
<dbReference type="SUPFAM" id="SSF46955">
    <property type="entry name" value="Putative DNA-binding domain"/>
    <property type="match status" value="1"/>
</dbReference>
<evidence type="ECO:0000313" key="13">
    <source>
        <dbReference type="Proteomes" id="UP001596422"/>
    </source>
</evidence>
<proteinExistence type="predicted"/>
<evidence type="ECO:0000256" key="8">
    <source>
        <dbReference type="ARBA" id="ARBA00023159"/>
    </source>
</evidence>
<comment type="function">
    <text evidence="10">Mediates the mercuric-dependent induction of mercury resistance operon. In the absence of mercury MerR represses transcription by binding tightly to the mer operator region; when mercury is present the dimeric complex binds a single ion and becomes a potent transcriptional activator, while remaining bound to the mer site.</text>
</comment>
<reference evidence="13" key="1">
    <citation type="journal article" date="2019" name="Int. J. Syst. Evol. Microbiol.">
        <title>The Global Catalogue of Microorganisms (GCM) 10K type strain sequencing project: providing services to taxonomists for standard genome sequencing and annotation.</title>
        <authorList>
            <consortium name="The Broad Institute Genomics Platform"/>
            <consortium name="The Broad Institute Genome Sequencing Center for Infectious Disease"/>
            <person name="Wu L."/>
            <person name="Ma J."/>
        </authorList>
    </citation>
    <scope>NUCLEOTIDE SEQUENCE [LARGE SCALE GENOMIC DNA]</scope>
    <source>
        <strain evidence="13">NBRC 111756</strain>
    </source>
</reference>
<dbReference type="PRINTS" id="PR00040">
    <property type="entry name" value="HTHMERR"/>
</dbReference>
<dbReference type="InterPro" id="IPR009061">
    <property type="entry name" value="DNA-bd_dom_put_sf"/>
</dbReference>
<dbReference type="PANTHER" id="PTHR30204:SF69">
    <property type="entry name" value="MERR-FAMILY TRANSCRIPTIONAL REGULATOR"/>
    <property type="match status" value="1"/>
</dbReference>
<dbReference type="PROSITE" id="PS50937">
    <property type="entry name" value="HTH_MERR_2"/>
    <property type="match status" value="1"/>
</dbReference>
<keyword evidence="13" id="KW-1185">Reference proteome</keyword>
<name>A0ABW2A7U6_9GAMM</name>
<protein>
    <recommendedName>
        <fullName evidence="1">Mercuric resistance operon regulatory protein</fullName>
    </recommendedName>
</protein>
<dbReference type="Proteomes" id="UP001596422">
    <property type="component" value="Unassembled WGS sequence"/>
</dbReference>
<dbReference type="Pfam" id="PF09278">
    <property type="entry name" value="MerR-DNA-bind"/>
    <property type="match status" value="1"/>
</dbReference>
<dbReference type="InterPro" id="IPR047057">
    <property type="entry name" value="MerR_fam"/>
</dbReference>
<keyword evidence="8" id="KW-0010">Activator</keyword>
<evidence type="ECO:0000256" key="2">
    <source>
        <dbReference type="ARBA" id="ARBA00022466"/>
    </source>
</evidence>
<evidence type="ECO:0000256" key="7">
    <source>
        <dbReference type="ARBA" id="ARBA00023125"/>
    </source>
</evidence>
<dbReference type="CDD" id="cd04783">
    <property type="entry name" value="HTH_MerR1"/>
    <property type="match status" value="1"/>
</dbReference>
<dbReference type="SMART" id="SM00422">
    <property type="entry name" value="HTH_MERR"/>
    <property type="match status" value="1"/>
</dbReference>
<evidence type="ECO:0000256" key="3">
    <source>
        <dbReference type="ARBA" id="ARBA00022491"/>
    </source>
</evidence>
<keyword evidence="3" id="KW-0678">Repressor</keyword>
<dbReference type="Gene3D" id="1.10.1660.10">
    <property type="match status" value="1"/>
</dbReference>
<keyword evidence="2" id="KW-0475">Mercuric resistance</keyword>
<evidence type="ECO:0000256" key="6">
    <source>
        <dbReference type="ARBA" id="ARBA00023015"/>
    </source>
</evidence>
<dbReference type="InterPro" id="IPR011794">
    <property type="entry name" value="MerR"/>
</dbReference>
<evidence type="ECO:0000313" key="12">
    <source>
        <dbReference type="EMBL" id="MFC6673504.1"/>
    </source>
</evidence>
<dbReference type="EMBL" id="JBHSWE010000001">
    <property type="protein sequence ID" value="MFC6673504.1"/>
    <property type="molecule type" value="Genomic_DNA"/>
</dbReference>
<accession>A0ABW2A7U6</accession>
<sequence length="137" mass="15160">MVTELTIGKLAEAAGVNIETIRYYQRRGLLEEPPKPLGGHRRYASEQVRHVRFIKRAQALGFTLEEVGTLMRLDPNCACAETQELAERKLELIEHKMADLAAIRQALSGLVKQCESGGDGADCPIIDVLTGERCPDE</sequence>
<dbReference type="InterPro" id="IPR000551">
    <property type="entry name" value="MerR-type_HTH_dom"/>
</dbReference>
<gene>
    <name evidence="12" type="primary">merR</name>
    <name evidence="12" type="ORF">ACFQDL_28010</name>
</gene>
<organism evidence="12 13">
    <name type="scientific">Marinobacterium aestuariivivens</name>
    <dbReference type="NCBI Taxonomy" id="1698799"/>
    <lineage>
        <taxon>Bacteria</taxon>
        <taxon>Pseudomonadati</taxon>
        <taxon>Pseudomonadota</taxon>
        <taxon>Gammaproteobacteria</taxon>
        <taxon>Oceanospirillales</taxon>
        <taxon>Oceanospirillaceae</taxon>
        <taxon>Marinobacterium</taxon>
    </lineage>
</organism>
<evidence type="ECO:0000259" key="11">
    <source>
        <dbReference type="PROSITE" id="PS50937"/>
    </source>
</evidence>
<evidence type="ECO:0000256" key="1">
    <source>
        <dbReference type="ARBA" id="ARBA00017146"/>
    </source>
</evidence>
<keyword evidence="9" id="KW-0804">Transcription</keyword>
<dbReference type="RefSeq" id="WP_379913405.1">
    <property type="nucleotide sequence ID" value="NZ_JBHSWE010000001.1"/>
</dbReference>
<evidence type="ECO:0000256" key="4">
    <source>
        <dbReference type="ARBA" id="ARBA00022723"/>
    </source>
</evidence>
<dbReference type="Pfam" id="PF00376">
    <property type="entry name" value="MerR"/>
    <property type="match status" value="1"/>
</dbReference>
<evidence type="ECO:0000256" key="10">
    <source>
        <dbReference type="ARBA" id="ARBA00024874"/>
    </source>
</evidence>
<dbReference type="NCBIfam" id="TIGR02051">
    <property type="entry name" value="MerR"/>
    <property type="match status" value="1"/>
</dbReference>
<keyword evidence="7" id="KW-0238">DNA-binding</keyword>
<feature type="domain" description="HTH merR-type" evidence="11">
    <location>
        <begin position="4"/>
        <end position="73"/>
    </location>
</feature>
<dbReference type="PROSITE" id="PS00552">
    <property type="entry name" value="HTH_MERR_1"/>
    <property type="match status" value="1"/>
</dbReference>
<keyword evidence="6" id="KW-0805">Transcription regulation</keyword>
<dbReference type="InterPro" id="IPR015358">
    <property type="entry name" value="Tscrpt_reg_MerR_DNA-bd"/>
</dbReference>